<gene>
    <name evidence="7" type="ORF">SDRG_08228</name>
</gene>
<dbReference type="GO" id="GO:0061608">
    <property type="term" value="F:nuclear import signal receptor activity"/>
    <property type="evidence" value="ECO:0007669"/>
    <property type="project" value="InterPro"/>
</dbReference>
<reference evidence="7 8" key="1">
    <citation type="submission" date="2012-04" db="EMBL/GenBank/DDBJ databases">
        <title>The Genome Sequence of Saprolegnia declina VS20.</title>
        <authorList>
            <consortium name="The Broad Institute Genome Sequencing Platform"/>
            <person name="Russ C."/>
            <person name="Nusbaum C."/>
            <person name="Tyler B."/>
            <person name="van West P."/>
            <person name="Dieguez-Uribeondo J."/>
            <person name="de Bruijn I."/>
            <person name="Tripathy S."/>
            <person name="Jiang R."/>
            <person name="Young S.K."/>
            <person name="Zeng Q."/>
            <person name="Gargeya S."/>
            <person name="Fitzgerald M."/>
            <person name="Haas B."/>
            <person name="Abouelleil A."/>
            <person name="Alvarado L."/>
            <person name="Arachchi H.M."/>
            <person name="Berlin A."/>
            <person name="Chapman S.B."/>
            <person name="Goldberg J."/>
            <person name="Griggs A."/>
            <person name="Gujja S."/>
            <person name="Hansen M."/>
            <person name="Howarth C."/>
            <person name="Imamovic A."/>
            <person name="Larimer J."/>
            <person name="McCowen C."/>
            <person name="Montmayeur A."/>
            <person name="Murphy C."/>
            <person name="Neiman D."/>
            <person name="Pearson M."/>
            <person name="Priest M."/>
            <person name="Roberts A."/>
            <person name="Saif S."/>
            <person name="Shea T."/>
            <person name="Sisk P."/>
            <person name="Sykes S."/>
            <person name="Wortman J."/>
            <person name="Nusbaum C."/>
            <person name="Birren B."/>
        </authorList>
    </citation>
    <scope>NUCLEOTIDE SEQUENCE [LARGE SCALE GENOMIC DNA]</scope>
    <source>
        <strain evidence="7 8">VS20</strain>
    </source>
</reference>
<feature type="compositionally biased region" description="Basic and acidic residues" evidence="5">
    <location>
        <begin position="1"/>
        <end position="10"/>
    </location>
</feature>
<dbReference type="SMART" id="SM00185">
    <property type="entry name" value="ARM"/>
    <property type="match status" value="5"/>
</dbReference>
<evidence type="ECO:0000313" key="7">
    <source>
        <dbReference type="EMBL" id="EQC34011.1"/>
    </source>
</evidence>
<proteinExistence type="inferred from homology"/>
<dbReference type="PROSITE" id="PS51214">
    <property type="entry name" value="IBB"/>
    <property type="match status" value="1"/>
</dbReference>
<dbReference type="AlphaFoldDB" id="T0QH12"/>
<dbReference type="InterPro" id="IPR002652">
    <property type="entry name" value="Importin-a_IBB"/>
</dbReference>
<evidence type="ECO:0000256" key="5">
    <source>
        <dbReference type="SAM" id="MobiDB-lite"/>
    </source>
</evidence>
<evidence type="ECO:0000256" key="1">
    <source>
        <dbReference type="ARBA" id="ARBA00010394"/>
    </source>
</evidence>
<dbReference type="GO" id="GO:0006606">
    <property type="term" value="P:protein import into nucleus"/>
    <property type="evidence" value="ECO:0007669"/>
    <property type="project" value="InterPro"/>
</dbReference>
<dbReference type="OMA" id="ENMVFQA"/>
<evidence type="ECO:0000256" key="3">
    <source>
        <dbReference type="ARBA" id="ARBA00022927"/>
    </source>
</evidence>
<dbReference type="eggNOG" id="KOG0166">
    <property type="taxonomic scope" value="Eukaryota"/>
</dbReference>
<organism evidence="7 8">
    <name type="scientific">Saprolegnia diclina (strain VS20)</name>
    <dbReference type="NCBI Taxonomy" id="1156394"/>
    <lineage>
        <taxon>Eukaryota</taxon>
        <taxon>Sar</taxon>
        <taxon>Stramenopiles</taxon>
        <taxon>Oomycota</taxon>
        <taxon>Saprolegniomycetes</taxon>
        <taxon>Saprolegniales</taxon>
        <taxon>Saprolegniaceae</taxon>
        <taxon>Saprolegnia</taxon>
    </lineage>
</organism>
<dbReference type="InterPro" id="IPR000225">
    <property type="entry name" value="Armadillo"/>
</dbReference>
<dbReference type="Proteomes" id="UP000030762">
    <property type="component" value="Unassembled WGS sequence"/>
</dbReference>
<dbReference type="OrthoDB" id="29145at2759"/>
<dbReference type="InterPro" id="IPR032413">
    <property type="entry name" value="Arm_3"/>
</dbReference>
<dbReference type="RefSeq" id="XP_008612323.1">
    <property type="nucleotide sequence ID" value="XM_008614101.1"/>
</dbReference>
<keyword evidence="2 4" id="KW-0813">Transport</keyword>
<dbReference type="EMBL" id="JH767156">
    <property type="protein sequence ID" value="EQC34011.1"/>
    <property type="molecule type" value="Genomic_DNA"/>
</dbReference>
<dbReference type="Pfam" id="PF00514">
    <property type="entry name" value="Arm"/>
    <property type="match status" value="2"/>
</dbReference>
<name>T0QH12_SAPDV</name>
<sequence length="639" mass="69779">MSEAKKDHRQPIKRMLNGVNGRRARMDTQVSIRKARKEDGYNQRRNMAAQAKALAELMPKEKSQMLHEIAQRCQALLIGLKHAEADVRRKSLRAFVYLMSSGVPPLFDDSDPQHIPLWQTILAAIPFFVGALDLADVSMQSDAAFALRFIASMDRSLHVVQSGVLPKMVVLLQCGISELQIQAAWCLGNVASESKVMCEAVVGVCPPQTVLPHIRMSTPSLRRASVWLLRSMIDMPELLAGLGLLTPQLETDVMTVLANVMKQLVIEKAKALAKEPAAPSPAVATWRYFQMDSGRPAPNDIVLVRLMREIDAATVEVVDVDVNFETGEYSVFTVQKSALRPMQTIDGDDESAEADDDATESLTLDEKALTLCDCAWAIIEMTTHNKSLVSTFVATGVLPKLVELLHLYASPMLLHPLLQLLGQILAMDESLAVVAIEAKLLPALPRVLNSMSRSIREETCWILAHLTTGSEALLHAVIDTPGVVPAILEQLAWAEYDVKHEAAWATCSLLVRGNSNVIGELVRLGALVSLCPLLDKYEDPAIELAVLEAISNVLHVGQETSTIDAAKQAVEESGCVVAIEDLCYDENDDVSAAASYVMDKWFSGDTNDEVDATLAPGVADGELTFQPATGPVQFDFTQK</sequence>
<dbReference type="VEuPathDB" id="FungiDB:SDRG_08228"/>
<dbReference type="SUPFAM" id="SSF48371">
    <property type="entry name" value="ARM repeat"/>
    <property type="match status" value="1"/>
</dbReference>
<dbReference type="InterPro" id="IPR016024">
    <property type="entry name" value="ARM-type_fold"/>
</dbReference>
<dbReference type="InParanoid" id="T0QH12"/>
<dbReference type="Pfam" id="PF16186">
    <property type="entry name" value="Arm_3"/>
    <property type="match status" value="1"/>
</dbReference>
<evidence type="ECO:0000313" key="8">
    <source>
        <dbReference type="Proteomes" id="UP000030762"/>
    </source>
</evidence>
<feature type="domain" description="IBB" evidence="6">
    <location>
        <begin position="1"/>
        <end position="54"/>
    </location>
</feature>
<protein>
    <recommendedName>
        <fullName evidence="6">IBB domain-containing protein</fullName>
    </recommendedName>
</protein>
<evidence type="ECO:0000256" key="2">
    <source>
        <dbReference type="ARBA" id="ARBA00022448"/>
    </source>
</evidence>
<accession>T0QH12</accession>
<evidence type="ECO:0000259" key="6">
    <source>
        <dbReference type="PROSITE" id="PS51214"/>
    </source>
</evidence>
<feature type="region of interest" description="Disordered" evidence="5">
    <location>
        <begin position="1"/>
        <end position="27"/>
    </location>
</feature>
<dbReference type="STRING" id="1156394.T0QH12"/>
<dbReference type="PANTHER" id="PTHR23316">
    <property type="entry name" value="IMPORTIN ALPHA"/>
    <property type="match status" value="1"/>
</dbReference>
<dbReference type="GeneID" id="19948955"/>
<keyword evidence="3" id="KW-0653">Protein transport</keyword>
<dbReference type="Pfam" id="PF01749">
    <property type="entry name" value="IBB"/>
    <property type="match status" value="1"/>
</dbReference>
<keyword evidence="8" id="KW-1185">Reference proteome</keyword>
<dbReference type="Gene3D" id="1.25.10.10">
    <property type="entry name" value="Leucine-rich Repeat Variant"/>
    <property type="match status" value="2"/>
</dbReference>
<evidence type="ECO:0000256" key="4">
    <source>
        <dbReference type="PROSITE-ProRule" id="PRU00561"/>
    </source>
</evidence>
<dbReference type="InterPro" id="IPR011989">
    <property type="entry name" value="ARM-like"/>
</dbReference>
<comment type="similarity">
    <text evidence="1">Belongs to the importin alpha family.</text>
</comment>